<accession>A0A1S3F7K2</accession>
<proteinExistence type="predicted"/>
<evidence type="ECO:0000313" key="12">
    <source>
        <dbReference type="Proteomes" id="UP000081671"/>
    </source>
</evidence>
<feature type="compositionally biased region" description="Basic and acidic residues" evidence="10">
    <location>
        <begin position="488"/>
        <end position="504"/>
    </location>
</feature>
<keyword evidence="8" id="KW-0539">Nucleus</keyword>
<name>A0A1S3F7K2_DIPOR</name>
<dbReference type="AlphaFoldDB" id="A0A1S3F7K2"/>
<dbReference type="GO" id="GO:0008270">
    <property type="term" value="F:zinc ion binding"/>
    <property type="evidence" value="ECO:0007669"/>
    <property type="project" value="UniProtKB-KW"/>
</dbReference>
<evidence type="ECO:0000256" key="1">
    <source>
        <dbReference type="ARBA" id="ARBA00004123"/>
    </source>
</evidence>
<dbReference type="SMART" id="SM00355">
    <property type="entry name" value="ZnF_C2H2"/>
    <property type="match status" value="3"/>
</dbReference>
<feature type="domain" description="C2H2-type" evidence="11">
    <location>
        <begin position="477"/>
        <end position="504"/>
    </location>
</feature>
<dbReference type="PANTHER" id="PTHR23235:SF159">
    <property type="entry name" value="KRUEPPEL-LIKE FACTOR 17"/>
    <property type="match status" value="1"/>
</dbReference>
<dbReference type="GO" id="GO:0005634">
    <property type="term" value="C:nucleus"/>
    <property type="evidence" value="ECO:0007669"/>
    <property type="project" value="UniProtKB-SubCell"/>
</dbReference>
<evidence type="ECO:0000256" key="9">
    <source>
        <dbReference type="PROSITE-ProRule" id="PRU00042"/>
    </source>
</evidence>
<reference evidence="13" key="1">
    <citation type="submission" date="2025-08" db="UniProtKB">
        <authorList>
            <consortium name="RefSeq"/>
        </authorList>
    </citation>
    <scope>IDENTIFICATION</scope>
    <source>
        <tissue evidence="13">Kidney</tissue>
    </source>
</reference>
<keyword evidence="12" id="KW-1185">Reference proteome</keyword>
<dbReference type="KEGG" id="dord:105986047"/>
<evidence type="ECO:0000256" key="2">
    <source>
        <dbReference type="ARBA" id="ARBA00022723"/>
    </source>
</evidence>
<keyword evidence="4 9" id="KW-0863">Zinc-finger</keyword>
<evidence type="ECO:0000313" key="13">
    <source>
        <dbReference type="RefSeq" id="XP_012872240.1"/>
    </source>
</evidence>
<evidence type="ECO:0000256" key="7">
    <source>
        <dbReference type="ARBA" id="ARBA00023163"/>
    </source>
</evidence>
<dbReference type="Pfam" id="PF00096">
    <property type="entry name" value="zf-C2H2"/>
    <property type="match status" value="3"/>
</dbReference>
<evidence type="ECO:0000256" key="3">
    <source>
        <dbReference type="ARBA" id="ARBA00022737"/>
    </source>
</evidence>
<sequence>MLQPPALACRVRTAVRPGNKITSRSGFQMIDPRKPLRVGLVDREVKSKFRSLWSCAARDWAQLGGDERIWKSLYWFLCSPQAVGLVVYWIGDLSIEYLVGRTEETGEGGVGGAGAGWVWLADTPLTPPPDAELSRSSVSDCDCGVPSLGYASARAAAEADFPSAWTWVWTPTVRLAPADMEQKAEELSQWQAVQQPTQVMEMWRNRLLAAKASEQNVDEMGLHGAWSMEHGAGYGSQVASIPPQMYCHGMSPSQSGTMMCQGSQVMPLGDTGIPGVAMNFNEHLRMPSSGPPATASGRTLVISHPSAPAMPYSGSSTVPSTNTSSTLKMILGPTMPSSETQAMHPSMVQMSNREPYNLEMPSAQSQLLMSLESQHSLVNQSVSQEGPFIPEEPTPAPQRQAENVNAQRRASPVLRPYVCEHINCGKAYTKRSHLLSHQRKHTGEKPYKCHWEGCTWSFFRSDELGRHMRRHTRDRPHRCNQCGRSFMRSDHLRQHEKIHQRASESPEPQVNSGQMGSPPAAGL</sequence>
<feature type="compositionally biased region" description="Polar residues" evidence="10">
    <location>
        <begin position="506"/>
        <end position="515"/>
    </location>
</feature>
<dbReference type="GO" id="GO:0000978">
    <property type="term" value="F:RNA polymerase II cis-regulatory region sequence-specific DNA binding"/>
    <property type="evidence" value="ECO:0007669"/>
    <property type="project" value="TreeGrafter"/>
</dbReference>
<keyword evidence="6" id="KW-0805">Transcription regulation</keyword>
<evidence type="ECO:0000256" key="10">
    <source>
        <dbReference type="SAM" id="MobiDB-lite"/>
    </source>
</evidence>
<dbReference type="PROSITE" id="PS00028">
    <property type="entry name" value="ZINC_FINGER_C2H2_1"/>
    <property type="match status" value="3"/>
</dbReference>
<gene>
    <name evidence="13" type="primary">Klf17</name>
</gene>
<organism evidence="12 13">
    <name type="scientific">Dipodomys ordii</name>
    <name type="common">Ord's kangaroo rat</name>
    <dbReference type="NCBI Taxonomy" id="10020"/>
    <lineage>
        <taxon>Eukaryota</taxon>
        <taxon>Metazoa</taxon>
        <taxon>Chordata</taxon>
        <taxon>Craniata</taxon>
        <taxon>Vertebrata</taxon>
        <taxon>Euteleostomi</taxon>
        <taxon>Mammalia</taxon>
        <taxon>Eutheria</taxon>
        <taxon>Euarchontoglires</taxon>
        <taxon>Glires</taxon>
        <taxon>Rodentia</taxon>
        <taxon>Castorimorpha</taxon>
        <taxon>Heteromyidae</taxon>
        <taxon>Dipodomyinae</taxon>
        <taxon>Dipodomys</taxon>
    </lineage>
</organism>
<comment type="subcellular location">
    <subcellularLocation>
        <location evidence="1">Nucleus</location>
    </subcellularLocation>
</comment>
<evidence type="ECO:0000259" key="11">
    <source>
        <dbReference type="PROSITE" id="PS50157"/>
    </source>
</evidence>
<dbReference type="InterPro" id="IPR013087">
    <property type="entry name" value="Znf_C2H2_type"/>
</dbReference>
<dbReference type="PROSITE" id="PS50157">
    <property type="entry name" value="ZINC_FINGER_C2H2_2"/>
    <property type="match status" value="3"/>
</dbReference>
<dbReference type="GO" id="GO:0000981">
    <property type="term" value="F:DNA-binding transcription factor activity, RNA polymerase II-specific"/>
    <property type="evidence" value="ECO:0007669"/>
    <property type="project" value="TreeGrafter"/>
</dbReference>
<dbReference type="FunFam" id="3.30.160.60:FF:000624">
    <property type="entry name" value="zinc finger protein 697"/>
    <property type="match status" value="1"/>
</dbReference>
<feature type="region of interest" description="Disordered" evidence="10">
    <location>
        <begin position="488"/>
        <end position="523"/>
    </location>
</feature>
<dbReference type="InterPro" id="IPR036236">
    <property type="entry name" value="Znf_C2H2_sf"/>
</dbReference>
<dbReference type="FunFam" id="3.30.160.60:FF:000125">
    <property type="entry name" value="Putative zinc finger protein 143"/>
    <property type="match status" value="1"/>
</dbReference>
<dbReference type="Proteomes" id="UP000081671">
    <property type="component" value="Unplaced"/>
</dbReference>
<dbReference type="FunFam" id="3.30.160.60:FF:000072">
    <property type="entry name" value="zinc finger protein 143 isoform X1"/>
    <property type="match status" value="1"/>
</dbReference>
<dbReference type="PANTHER" id="PTHR23235">
    <property type="entry name" value="KRUEPPEL-LIKE TRANSCRIPTION FACTOR"/>
    <property type="match status" value="1"/>
</dbReference>
<evidence type="ECO:0000256" key="5">
    <source>
        <dbReference type="ARBA" id="ARBA00022833"/>
    </source>
</evidence>
<dbReference type="InParanoid" id="A0A1S3F7K2"/>
<evidence type="ECO:0000256" key="6">
    <source>
        <dbReference type="ARBA" id="ARBA00023015"/>
    </source>
</evidence>
<evidence type="ECO:0000256" key="8">
    <source>
        <dbReference type="ARBA" id="ARBA00023242"/>
    </source>
</evidence>
<keyword evidence="5" id="KW-0862">Zinc</keyword>
<feature type="domain" description="C2H2-type" evidence="11">
    <location>
        <begin position="447"/>
        <end position="476"/>
    </location>
</feature>
<protein>
    <submittedName>
        <fullName evidence="13">Krueppel-like factor 17</fullName>
    </submittedName>
</protein>
<dbReference type="GeneID" id="105986047"/>
<evidence type="ECO:0000256" key="4">
    <source>
        <dbReference type="ARBA" id="ARBA00022771"/>
    </source>
</evidence>
<dbReference type="OrthoDB" id="6077919at2759"/>
<dbReference type="CTD" id="128209"/>
<keyword evidence="7" id="KW-0804">Transcription</keyword>
<feature type="domain" description="C2H2-type" evidence="11">
    <location>
        <begin position="417"/>
        <end position="446"/>
    </location>
</feature>
<keyword evidence="2" id="KW-0479">Metal-binding</keyword>
<dbReference type="Gene3D" id="3.30.160.60">
    <property type="entry name" value="Classic Zinc Finger"/>
    <property type="match status" value="3"/>
</dbReference>
<keyword evidence="3" id="KW-0677">Repeat</keyword>
<dbReference type="SUPFAM" id="SSF57667">
    <property type="entry name" value="beta-beta-alpha zinc fingers"/>
    <property type="match status" value="2"/>
</dbReference>
<dbReference type="RefSeq" id="XP_012872240.1">
    <property type="nucleotide sequence ID" value="XM_013016786.1"/>
</dbReference>